<keyword evidence="2" id="KW-0812">Transmembrane</keyword>
<organism evidence="3 4">
    <name type="scientific">Silvibacterium dinghuense</name>
    <dbReference type="NCBI Taxonomy" id="1560006"/>
    <lineage>
        <taxon>Bacteria</taxon>
        <taxon>Pseudomonadati</taxon>
        <taxon>Acidobacteriota</taxon>
        <taxon>Terriglobia</taxon>
        <taxon>Terriglobales</taxon>
        <taxon>Acidobacteriaceae</taxon>
        <taxon>Silvibacterium</taxon>
    </lineage>
</organism>
<dbReference type="AlphaFoldDB" id="A0A4V1NVY4"/>
<dbReference type="InterPro" id="IPR013783">
    <property type="entry name" value="Ig-like_fold"/>
</dbReference>
<feature type="transmembrane region" description="Helical" evidence="2">
    <location>
        <begin position="206"/>
        <end position="224"/>
    </location>
</feature>
<dbReference type="Proteomes" id="UP000290253">
    <property type="component" value="Unassembled WGS sequence"/>
</dbReference>
<sequence length="299" mass="29828">MISTGMGLGASALAQAETRLQVSSARQTDDSGKSQLVYTARVADVSGSTVSGGTVSFETSKGSLGSAVVTDGEASLKVDSLPAKVNSVTAVYHDATGAAVSSEAISATPDDDSTTPDFTVTASPSSLSTSPGDYVSSTITITPENGFSELVTLSCSGNPATTTCTFSPTTVTPTNGNAVTSTLQIQTTSASGNLSRLAAPADGKRVAWALAGPGILALAGLGALRRRNAGVFRMMGVLALLVAGSFGMSACSTRYAYLNKGPSPTGGTAAGTYTIAIAAYGNNGSSVTSHTIDITLTVK</sequence>
<dbReference type="EMBL" id="SDMK01000001">
    <property type="protein sequence ID" value="RXS97532.1"/>
    <property type="molecule type" value="Genomic_DNA"/>
</dbReference>
<dbReference type="Gene3D" id="2.60.40.10">
    <property type="entry name" value="Immunoglobulins"/>
    <property type="match status" value="1"/>
</dbReference>
<evidence type="ECO:0000256" key="2">
    <source>
        <dbReference type="SAM" id="Phobius"/>
    </source>
</evidence>
<dbReference type="RefSeq" id="WP_129207311.1">
    <property type="nucleotide sequence ID" value="NZ_BMGU01000001.1"/>
</dbReference>
<keyword evidence="4" id="KW-1185">Reference proteome</keyword>
<reference evidence="3 4" key="1">
    <citation type="journal article" date="2016" name="Int. J. Syst. Evol. Microbiol.">
        <title>Acidipila dinghuensis sp. nov., an acidobacterium isolated from forest soil.</title>
        <authorList>
            <person name="Jiang Y.W."/>
            <person name="Wang J."/>
            <person name="Chen M.H."/>
            <person name="Lv Y.Y."/>
            <person name="Qiu L.H."/>
        </authorList>
    </citation>
    <scope>NUCLEOTIDE SEQUENCE [LARGE SCALE GENOMIC DNA]</scope>
    <source>
        <strain evidence="3 4">DHOF10</strain>
    </source>
</reference>
<feature type="transmembrane region" description="Helical" evidence="2">
    <location>
        <begin position="236"/>
        <end position="257"/>
    </location>
</feature>
<dbReference type="OrthoDB" id="121861at2"/>
<comment type="caution">
    <text evidence="3">The sequence shown here is derived from an EMBL/GenBank/DDBJ whole genome shotgun (WGS) entry which is preliminary data.</text>
</comment>
<protein>
    <recommendedName>
        <fullName evidence="5">Big-1 domain-containing protein</fullName>
    </recommendedName>
</protein>
<gene>
    <name evidence="3" type="ORF">ESZ00_06490</name>
</gene>
<evidence type="ECO:0000313" key="3">
    <source>
        <dbReference type="EMBL" id="RXS97532.1"/>
    </source>
</evidence>
<evidence type="ECO:0000256" key="1">
    <source>
        <dbReference type="SAM" id="MobiDB-lite"/>
    </source>
</evidence>
<keyword evidence="2" id="KW-0472">Membrane</keyword>
<feature type="compositionally biased region" description="Polar residues" evidence="1">
    <location>
        <begin position="122"/>
        <end position="133"/>
    </location>
</feature>
<name>A0A4V1NVY4_9BACT</name>
<feature type="region of interest" description="Disordered" evidence="1">
    <location>
        <begin position="101"/>
        <end position="133"/>
    </location>
</feature>
<evidence type="ECO:0000313" key="4">
    <source>
        <dbReference type="Proteomes" id="UP000290253"/>
    </source>
</evidence>
<evidence type="ECO:0008006" key="5">
    <source>
        <dbReference type="Google" id="ProtNLM"/>
    </source>
</evidence>
<proteinExistence type="predicted"/>
<keyword evidence="2" id="KW-1133">Transmembrane helix</keyword>
<accession>A0A4V1NVY4</accession>